<evidence type="ECO:0000259" key="11">
    <source>
        <dbReference type="Pfam" id="PF11597"/>
    </source>
</evidence>
<evidence type="ECO:0000256" key="7">
    <source>
        <dbReference type="ARBA" id="ARBA00023242"/>
    </source>
</evidence>
<comment type="similarity">
    <text evidence="2 8">Belongs to the Mediator complex subunit 13 family.</text>
</comment>
<evidence type="ECO:0000256" key="5">
    <source>
        <dbReference type="ARBA" id="ARBA00023159"/>
    </source>
</evidence>
<proteinExistence type="inferred from homology"/>
<comment type="subunit">
    <text evidence="8">Component of the SRB8-11 complex, which itself associates with the Mediator complex.</text>
</comment>
<dbReference type="KEGG" id="clus:A9F13_01g09086"/>
<comment type="subcellular location">
    <subcellularLocation>
        <location evidence="1 8">Nucleus</location>
    </subcellularLocation>
</comment>
<evidence type="ECO:0000313" key="12">
    <source>
        <dbReference type="EMBL" id="OVF11398.1"/>
    </source>
</evidence>
<keyword evidence="7 8" id="KW-0539">Nucleus</keyword>
<comment type="caution">
    <text evidence="12">The sequence shown here is derived from an EMBL/GenBank/DDBJ whole genome shotgun (WGS) entry which is preliminary data.</text>
</comment>
<feature type="compositionally biased region" description="Basic and acidic residues" evidence="9">
    <location>
        <begin position="439"/>
        <end position="469"/>
    </location>
</feature>
<dbReference type="GO" id="GO:0016592">
    <property type="term" value="C:mediator complex"/>
    <property type="evidence" value="ECO:0007669"/>
    <property type="project" value="InterPro"/>
</dbReference>
<dbReference type="EMBL" id="LYUB02000001">
    <property type="protein sequence ID" value="OVF11398.1"/>
    <property type="molecule type" value="Genomic_DNA"/>
</dbReference>
<dbReference type="GO" id="GO:0006357">
    <property type="term" value="P:regulation of transcription by RNA polymerase II"/>
    <property type="evidence" value="ECO:0007669"/>
    <property type="project" value="InterPro"/>
</dbReference>
<organism evidence="12 13">
    <name type="scientific">Clavispora lusitaniae</name>
    <name type="common">Candida lusitaniae</name>
    <dbReference type="NCBI Taxonomy" id="36911"/>
    <lineage>
        <taxon>Eukaryota</taxon>
        <taxon>Fungi</taxon>
        <taxon>Dikarya</taxon>
        <taxon>Ascomycota</taxon>
        <taxon>Saccharomycotina</taxon>
        <taxon>Pichiomycetes</taxon>
        <taxon>Metschnikowiaceae</taxon>
        <taxon>Clavispora</taxon>
    </lineage>
</organism>
<evidence type="ECO:0000256" key="3">
    <source>
        <dbReference type="ARBA" id="ARBA00022491"/>
    </source>
</evidence>
<dbReference type="Pfam" id="PF06333">
    <property type="entry name" value="Med13_C"/>
    <property type="match status" value="1"/>
</dbReference>
<evidence type="ECO:0000256" key="6">
    <source>
        <dbReference type="ARBA" id="ARBA00023163"/>
    </source>
</evidence>
<comment type="function">
    <text evidence="8">Component of the SRB8-11 complex. The SRB8-11 complex is a regulatory module of the Mediator complex which is itself involved in regulation of basal and activated RNA polymerase II-dependent transcription. The SRB8-11 complex may be involved in the transcriptional repression of a subset of genes regulated by Mediator. It may inhibit the association of the Mediator complex with RNA polymerase II to form the holoenzyme complex.</text>
</comment>
<feature type="domain" description="Mediator complex subunit Med13 C-terminal" evidence="10">
    <location>
        <begin position="1293"/>
        <end position="1641"/>
    </location>
</feature>
<feature type="compositionally biased region" description="Acidic residues" evidence="9">
    <location>
        <begin position="708"/>
        <end position="733"/>
    </location>
</feature>
<evidence type="ECO:0000259" key="10">
    <source>
        <dbReference type="Pfam" id="PF06333"/>
    </source>
</evidence>
<evidence type="ECO:0000256" key="1">
    <source>
        <dbReference type="ARBA" id="ARBA00004123"/>
    </source>
</evidence>
<feature type="compositionally biased region" description="Basic and acidic residues" evidence="9">
    <location>
        <begin position="413"/>
        <end position="424"/>
    </location>
</feature>
<evidence type="ECO:0000256" key="8">
    <source>
        <dbReference type="RuleBase" id="RU364134"/>
    </source>
</evidence>
<accession>A0AA91Q5Y9</accession>
<gene>
    <name evidence="12" type="ORF">A9F13_01g09086</name>
</gene>
<keyword evidence="6 8" id="KW-0804">Transcription</keyword>
<feature type="compositionally biased region" description="Basic and acidic residues" evidence="9">
    <location>
        <begin position="653"/>
        <end position="707"/>
    </location>
</feature>
<evidence type="ECO:0000313" key="13">
    <source>
        <dbReference type="Proteomes" id="UP000195602"/>
    </source>
</evidence>
<sequence>MTDAWSSVTYAIYTVKEDAMDQYLLELELQIRHQHPHILLIYYNKSLYHFSLDEPKKYDGGESDNSAGSGSPKLHSLYPQLILQHENTVAAGELANPSRVAKSAASRKKGKDDSPVDEHLAFASLSFLKAVKKCIVYSLSLSGQMQIFGNYLVARAPGSSFQKTVVQTDPILLANGDLIVSLSQRNSLKLFETSALDVPSEMADYANSFVIYVLPSGLRCHLYDTVNYEQNFTYVASKSSENLLRLLKYSMGVDLTKKKQILWAKLIPNLQHLNNQTSNISHFVHDVENKKYILWPWELCLLQFGSVEECVQTDPDPSAKDPLSLVSDFIQFSINCHNAEPALKPPVPEPIGLTDPGSVGNIPPFSIPSALSTGASTGGEETKHETQMLNQVPNIFSQDDTFFDPSDPNVGLEPKHNATEQPKSEEEDLEDLFGYSSDSDTKKNTQDEGSADEKQEDIKKEENDFKEDHEDFEQDNETENVQKLSASRDSNIQEESDVSFQVGNKQTGEESFINIPRDQMITAPFEPSTTTYDDPGAPLPIMPTPIIQSTPFHSSTANTAQAKPSAEAKKGGRGLSGDGYVFSPISFNPKIRSSIDTKYGKGGKFYVAREASSGPEESRSRLRETSVYNATDLPFRREVNSSAPETEEAFSDGIERRDERGEEREGERTEPAEMQRTDRGEALRTDRGDTMRTDRGDAFDDTFHMGIEDVEDEDDEDEEEDDDEESDVDEEFSSGELRTSPLKLNTTSGDIFHWPPASAVDTQKQTQASFALGSGLLSPGQTRALGSKGESPFGTVLSDAQYLSFSPMPATEKAPSHIDTAIGEEAEKKEEAAPASGAGESTNCLPLILRSINVYSIPSRFLLRNALQWGGVALAPGFDMDVDNDDDFDSPGALSVRAAHLDEFLHWLTGNLVFSGGGRARPKRMRLCAPARMLEEAAPPQNSAAQNGAHIKTGAGSDSVALDGEVSPEVARVFASVFPLSYQIALGEFVTESEQKPSPADDQLFLGDMGENSPGDVFWHTLAPEQQHRGGFERYRRQRLDKPSRPADDAHVFSTGDVKATVLKNDDTLNVSVVGTRLWRHLNFRPVGGPKRFQVVLISEASGGLAHDAAHDWGDAMSGFLAMLQSSFRENHLGSISPLSLQPPATRPDLEGISNGLMLVPRAPGTAYRDFYKSVDRRLWALAELVKLDLINKTRRFDFGRPLLVLFVSFDQSLAQASQHAKLCRNLRSFLSDHRLAVVELFSHVVAGDQVVRQSRARRRLRYLSAGALARLSLALYDKCPARDARAARLHTHLVRAPPETLALRWAATAGRESFHDGVFLHVAYERSVDKRWICAAWSDPLGLATGVRSWFCPRDGTGHSLEHVIGALWTEASASLRRLAEGPATGKRFLVLTRISSIIPDDELVFWKQLTAKNKDVSLVVVSTSRSPRSLFAQKDGGAKVLSPETAMRETEMAMKAGAGVEGMGAGESEMGTMSTMSTMGSMGTMGAAIMGSDSGGEAKAPGTTKDPGEKAESPLAFLRGAPFMGAPFLGLSPPEAPTADYVLRDPRLDIVGVVPRTPLPSFNSPTRFGLRTGYLVRETRAKRYLVFEVTLLSCSAHWSLGGVMRLLLHHYKKLMVLNDILGVAGDEPETLVPWHINAVVKTVDYLVHVNVDQATTP</sequence>
<dbReference type="InterPro" id="IPR021643">
    <property type="entry name" value="Mediator_Med13_N"/>
</dbReference>
<protein>
    <recommendedName>
        <fullName evidence="8">Mediator of RNA polymerase II transcription subunit 13</fullName>
    </recommendedName>
    <alternativeName>
        <fullName evidence="8">Mediator complex subunit 13</fullName>
    </alternativeName>
</protein>
<feature type="region of interest" description="Disordered" evidence="9">
    <location>
        <begin position="397"/>
        <end position="581"/>
    </location>
</feature>
<dbReference type="Proteomes" id="UP000195602">
    <property type="component" value="Unassembled WGS sequence"/>
</dbReference>
<keyword evidence="4 8" id="KW-0805">Transcription regulation</keyword>
<feature type="compositionally biased region" description="Polar residues" evidence="9">
    <location>
        <begin position="546"/>
        <end position="562"/>
    </location>
</feature>
<name>A0AA91Q5Y9_CLALS</name>
<dbReference type="GO" id="GO:0003712">
    <property type="term" value="F:transcription coregulator activity"/>
    <property type="evidence" value="ECO:0007669"/>
    <property type="project" value="InterPro"/>
</dbReference>
<keyword evidence="5 8" id="KW-0010">Activator</keyword>
<dbReference type="Pfam" id="PF11597">
    <property type="entry name" value="Med13_N"/>
    <property type="match status" value="1"/>
</dbReference>
<dbReference type="InterPro" id="IPR009401">
    <property type="entry name" value="Med13_C"/>
</dbReference>
<keyword evidence="3 8" id="KW-0678">Repressor</keyword>
<feature type="compositionally biased region" description="Polar residues" evidence="9">
    <location>
        <begin position="479"/>
        <end position="490"/>
    </location>
</feature>
<feature type="region of interest" description="Disordered" evidence="9">
    <location>
        <begin position="608"/>
        <end position="744"/>
    </location>
</feature>
<feature type="domain" description="Mediator complex subunit Med13 N-terminal" evidence="11">
    <location>
        <begin position="6"/>
        <end position="305"/>
    </location>
</feature>
<feature type="region of interest" description="Disordered" evidence="9">
    <location>
        <begin position="365"/>
        <end position="385"/>
    </location>
</feature>
<evidence type="ECO:0000256" key="4">
    <source>
        <dbReference type="ARBA" id="ARBA00023015"/>
    </source>
</evidence>
<evidence type="ECO:0000256" key="2">
    <source>
        <dbReference type="ARBA" id="ARBA00009354"/>
    </source>
</evidence>
<reference evidence="12 13" key="1">
    <citation type="submission" date="2017-04" db="EMBL/GenBank/DDBJ databases">
        <title>Draft genome of the yeast Clavispora lusitaniae type strain CBS 6936.</title>
        <authorList>
            <person name="Durrens P."/>
            <person name="Klopp C."/>
            <person name="Biteau N."/>
            <person name="Fitton-Ouhabi V."/>
            <person name="Dementhon K."/>
            <person name="Accoceberry I."/>
            <person name="Sherman D.J."/>
            <person name="Noel T."/>
        </authorList>
    </citation>
    <scope>NUCLEOTIDE SEQUENCE [LARGE SCALE GENOMIC DNA]</scope>
    <source>
        <strain evidence="12 13">CBS 6936</strain>
    </source>
</reference>
<evidence type="ECO:0000256" key="9">
    <source>
        <dbReference type="SAM" id="MobiDB-lite"/>
    </source>
</evidence>